<dbReference type="InterPro" id="IPR000891">
    <property type="entry name" value="PYR_CT"/>
</dbReference>
<keyword evidence="4" id="KW-0479">Metal-binding</keyword>
<feature type="domain" description="Pyruvate carboxyltransferase" evidence="7">
    <location>
        <begin position="56"/>
        <end position="331"/>
    </location>
</feature>
<sequence length="364" mass="39067">MSTCLRYSKIISSRACTRSHISNQLVPSTIRPPFPRQRAYATYFPGESATSNPLFVKIVECGARDGLQNEPSIVDVETKVQLIERLGDAGLSSIESGAMVSKKGVPQMATTPEVLTSMKQRRGVSYPVLVPNVRGLENLLQIQGSSSGPIVDEIAIFTAASDSFNKANTNKTVQESLVELEKVVKLAKDKGLRVRGYVSTVITCPFEGAIEPRKVREVGNALLDMGCYEVSLGDTVGTGTEKTVKALMEEVVRSMPIGKLAVSYNHDTFGMAVANVMTALQYGVRTVDSSVAGLGGCPFSPGATGNAATEDLVHALHGAGYETGVDIRKLVGTGVWISEKLNRRNESRAGRGLSARWKREEGKA</sequence>
<evidence type="ECO:0000313" key="8">
    <source>
        <dbReference type="EMBL" id="KIM29940.1"/>
    </source>
</evidence>
<dbReference type="SUPFAM" id="SSF51569">
    <property type="entry name" value="Aldolase"/>
    <property type="match status" value="1"/>
</dbReference>
<dbReference type="Pfam" id="PF00682">
    <property type="entry name" value="HMGL-like"/>
    <property type="match status" value="1"/>
</dbReference>
<dbReference type="GO" id="GO:0046872">
    <property type="term" value="F:metal ion binding"/>
    <property type="evidence" value="ECO:0007669"/>
    <property type="project" value="UniProtKB-KW"/>
</dbReference>
<dbReference type="HOGENOM" id="CLU_022138_3_1_1"/>
<dbReference type="InterPro" id="IPR013785">
    <property type="entry name" value="Aldolase_TIM"/>
</dbReference>
<reference evidence="8 9" key="1">
    <citation type="submission" date="2014-04" db="EMBL/GenBank/DDBJ databases">
        <authorList>
            <consortium name="DOE Joint Genome Institute"/>
            <person name="Kuo A."/>
            <person name="Zuccaro A."/>
            <person name="Kohler A."/>
            <person name="Nagy L.G."/>
            <person name="Floudas D."/>
            <person name="Copeland A."/>
            <person name="Barry K.W."/>
            <person name="Cichocki N."/>
            <person name="Veneault-Fourrey C."/>
            <person name="LaButti K."/>
            <person name="Lindquist E.A."/>
            <person name="Lipzen A."/>
            <person name="Lundell T."/>
            <person name="Morin E."/>
            <person name="Murat C."/>
            <person name="Sun H."/>
            <person name="Tunlid A."/>
            <person name="Henrissat B."/>
            <person name="Grigoriev I.V."/>
            <person name="Hibbett D.S."/>
            <person name="Martin F."/>
            <person name="Nordberg H.P."/>
            <person name="Cantor M.N."/>
            <person name="Hua S.X."/>
        </authorList>
    </citation>
    <scope>NUCLEOTIDE SEQUENCE [LARGE SCALE GENOMIC DNA]</scope>
    <source>
        <strain evidence="8 9">MAFF 305830</strain>
    </source>
</reference>
<dbReference type="GO" id="GO:0046951">
    <property type="term" value="P:ketone body biosynthetic process"/>
    <property type="evidence" value="ECO:0007669"/>
    <property type="project" value="TreeGrafter"/>
</dbReference>
<evidence type="ECO:0000256" key="2">
    <source>
        <dbReference type="ARBA" id="ARBA00009405"/>
    </source>
</evidence>
<dbReference type="InterPro" id="IPR043594">
    <property type="entry name" value="HMGL"/>
</dbReference>
<evidence type="ECO:0000256" key="1">
    <source>
        <dbReference type="ARBA" id="ARBA00005143"/>
    </source>
</evidence>
<dbReference type="GO" id="GO:0004419">
    <property type="term" value="F:hydroxymethylglutaryl-CoA lyase activity"/>
    <property type="evidence" value="ECO:0007669"/>
    <property type="project" value="UniProtKB-EC"/>
</dbReference>
<evidence type="ECO:0000256" key="5">
    <source>
        <dbReference type="ARBA" id="ARBA00023239"/>
    </source>
</evidence>
<dbReference type="EC" id="4.1.3.4" evidence="3"/>
<dbReference type="GO" id="GO:0006552">
    <property type="term" value="P:L-leucine catabolic process"/>
    <property type="evidence" value="ECO:0007669"/>
    <property type="project" value="TreeGrafter"/>
</dbReference>
<evidence type="ECO:0000259" key="7">
    <source>
        <dbReference type="PROSITE" id="PS50991"/>
    </source>
</evidence>
<dbReference type="CDD" id="cd07938">
    <property type="entry name" value="DRE_TIM_HMGL"/>
    <property type="match status" value="1"/>
</dbReference>
<dbReference type="PANTHER" id="PTHR42738">
    <property type="entry name" value="HYDROXYMETHYLGLUTARYL-COA LYASE"/>
    <property type="match status" value="1"/>
</dbReference>
<evidence type="ECO:0000256" key="3">
    <source>
        <dbReference type="ARBA" id="ARBA00012910"/>
    </source>
</evidence>
<dbReference type="OrthoDB" id="1905920at2759"/>
<evidence type="ECO:0000256" key="6">
    <source>
        <dbReference type="ARBA" id="ARBA00049877"/>
    </source>
</evidence>
<dbReference type="Gene3D" id="3.20.20.70">
    <property type="entry name" value="Aldolase class I"/>
    <property type="match status" value="1"/>
</dbReference>
<protein>
    <recommendedName>
        <fullName evidence="3">hydroxymethylglutaryl-CoA lyase</fullName>
        <ecNumber evidence="3">4.1.3.4</ecNumber>
    </recommendedName>
</protein>
<gene>
    <name evidence="8" type="ORF">M408DRAFT_328393</name>
</gene>
<comment type="catalytic activity">
    <reaction evidence="6">
        <text>(3S)-3-hydroxy-3-methylglutaryl-CoA = acetoacetate + acetyl-CoA</text>
        <dbReference type="Rhea" id="RHEA:24404"/>
        <dbReference type="ChEBI" id="CHEBI:13705"/>
        <dbReference type="ChEBI" id="CHEBI:43074"/>
        <dbReference type="ChEBI" id="CHEBI:57288"/>
        <dbReference type="EC" id="4.1.3.4"/>
    </reaction>
</comment>
<accession>A0A0C3AZI4</accession>
<dbReference type="PROSITE" id="PS50991">
    <property type="entry name" value="PYR_CT"/>
    <property type="match status" value="1"/>
</dbReference>
<dbReference type="Proteomes" id="UP000054097">
    <property type="component" value="Unassembled WGS sequence"/>
</dbReference>
<comment type="pathway">
    <text evidence="1">Metabolic intermediate metabolism; (S)-3-hydroxy-3-methylglutaryl-CoA degradation; acetoacetate from (S)-3-hydroxy-3-methylglutaryl-CoA: step 1/1.</text>
</comment>
<dbReference type="FunFam" id="3.20.20.70:FF:000071">
    <property type="entry name" value="Hydroxymethylglutaryl-CoA lyase"/>
    <property type="match status" value="1"/>
</dbReference>
<name>A0A0C3AZI4_SERVB</name>
<proteinExistence type="inferred from homology"/>
<evidence type="ECO:0000256" key="4">
    <source>
        <dbReference type="ARBA" id="ARBA00022723"/>
    </source>
</evidence>
<organism evidence="8 9">
    <name type="scientific">Serendipita vermifera MAFF 305830</name>
    <dbReference type="NCBI Taxonomy" id="933852"/>
    <lineage>
        <taxon>Eukaryota</taxon>
        <taxon>Fungi</taxon>
        <taxon>Dikarya</taxon>
        <taxon>Basidiomycota</taxon>
        <taxon>Agaricomycotina</taxon>
        <taxon>Agaricomycetes</taxon>
        <taxon>Sebacinales</taxon>
        <taxon>Serendipitaceae</taxon>
        <taxon>Serendipita</taxon>
    </lineage>
</organism>
<dbReference type="PANTHER" id="PTHR42738:SF7">
    <property type="entry name" value="HYDROXYMETHYLGLUTARYL-COA LYASE"/>
    <property type="match status" value="1"/>
</dbReference>
<keyword evidence="9" id="KW-1185">Reference proteome</keyword>
<dbReference type="AlphaFoldDB" id="A0A0C3AZI4"/>
<dbReference type="EMBL" id="KN824286">
    <property type="protein sequence ID" value="KIM29940.1"/>
    <property type="molecule type" value="Genomic_DNA"/>
</dbReference>
<keyword evidence="5" id="KW-0456">Lyase</keyword>
<dbReference type="UniPathway" id="UPA00896">
    <property type="reaction ID" value="UER00863"/>
</dbReference>
<dbReference type="STRING" id="933852.A0A0C3AZI4"/>
<reference evidence="9" key="2">
    <citation type="submission" date="2015-01" db="EMBL/GenBank/DDBJ databases">
        <title>Evolutionary Origins and Diversification of the Mycorrhizal Mutualists.</title>
        <authorList>
            <consortium name="DOE Joint Genome Institute"/>
            <consortium name="Mycorrhizal Genomics Consortium"/>
            <person name="Kohler A."/>
            <person name="Kuo A."/>
            <person name="Nagy L.G."/>
            <person name="Floudas D."/>
            <person name="Copeland A."/>
            <person name="Barry K.W."/>
            <person name="Cichocki N."/>
            <person name="Veneault-Fourrey C."/>
            <person name="LaButti K."/>
            <person name="Lindquist E.A."/>
            <person name="Lipzen A."/>
            <person name="Lundell T."/>
            <person name="Morin E."/>
            <person name="Murat C."/>
            <person name="Riley R."/>
            <person name="Ohm R."/>
            <person name="Sun H."/>
            <person name="Tunlid A."/>
            <person name="Henrissat B."/>
            <person name="Grigoriev I.V."/>
            <person name="Hibbett D.S."/>
            <person name="Martin F."/>
        </authorList>
    </citation>
    <scope>NUCLEOTIDE SEQUENCE [LARGE SCALE GENOMIC DNA]</scope>
    <source>
        <strain evidence="9">MAFF 305830</strain>
    </source>
</reference>
<dbReference type="NCBIfam" id="NF004283">
    <property type="entry name" value="PRK05692.1"/>
    <property type="match status" value="1"/>
</dbReference>
<evidence type="ECO:0000313" key="9">
    <source>
        <dbReference type="Proteomes" id="UP000054097"/>
    </source>
</evidence>
<comment type="similarity">
    <text evidence="2">Belongs to the HMG-CoA lyase family.</text>
</comment>